<evidence type="ECO:0000256" key="1">
    <source>
        <dbReference type="SAM" id="SignalP"/>
    </source>
</evidence>
<feature type="signal peptide" evidence="1">
    <location>
        <begin position="1"/>
        <end position="21"/>
    </location>
</feature>
<proteinExistence type="predicted"/>
<sequence>MYTKAFALFLTVLFGASAVYAGPVTPRQKRDCKTDYERHCSSHSIESQGLRACMRKVRFQLSDRCVNALVADGEITPAMGQKLKSK</sequence>
<feature type="chain" id="PRO_5046479380" description="Cysteine rich repeat-containing protein" evidence="1">
    <location>
        <begin position="22"/>
        <end position="86"/>
    </location>
</feature>
<protein>
    <recommendedName>
        <fullName evidence="4">Cysteine rich repeat-containing protein</fullName>
    </recommendedName>
</protein>
<dbReference type="Proteomes" id="UP001597102">
    <property type="component" value="Unassembled WGS sequence"/>
</dbReference>
<organism evidence="2 3">
    <name type="scientific">Methyloligella solikamskensis</name>
    <dbReference type="NCBI Taxonomy" id="1177756"/>
    <lineage>
        <taxon>Bacteria</taxon>
        <taxon>Pseudomonadati</taxon>
        <taxon>Pseudomonadota</taxon>
        <taxon>Alphaproteobacteria</taxon>
        <taxon>Hyphomicrobiales</taxon>
        <taxon>Hyphomicrobiaceae</taxon>
        <taxon>Methyloligella</taxon>
    </lineage>
</organism>
<name>A0ABW3J6U5_9HYPH</name>
<accession>A0ABW3J6U5</accession>
<dbReference type="RefSeq" id="WP_379085178.1">
    <property type="nucleotide sequence ID" value="NZ_JBHTJO010000001.1"/>
</dbReference>
<evidence type="ECO:0000313" key="2">
    <source>
        <dbReference type="EMBL" id="MFD0985948.1"/>
    </source>
</evidence>
<dbReference type="EMBL" id="JBHTJO010000001">
    <property type="protein sequence ID" value="MFD0985948.1"/>
    <property type="molecule type" value="Genomic_DNA"/>
</dbReference>
<evidence type="ECO:0008006" key="4">
    <source>
        <dbReference type="Google" id="ProtNLM"/>
    </source>
</evidence>
<comment type="caution">
    <text evidence="2">The sequence shown here is derived from an EMBL/GenBank/DDBJ whole genome shotgun (WGS) entry which is preliminary data.</text>
</comment>
<evidence type="ECO:0000313" key="3">
    <source>
        <dbReference type="Proteomes" id="UP001597102"/>
    </source>
</evidence>
<keyword evidence="1" id="KW-0732">Signal</keyword>
<reference evidence="3" key="1">
    <citation type="journal article" date="2019" name="Int. J. Syst. Evol. Microbiol.">
        <title>The Global Catalogue of Microorganisms (GCM) 10K type strain sequencing project: providing services to taxonomists for standard genome sequencing and annotation.</title>
        <authorList>
            <consortium name="The Broad Institute Genomics Platform"/>
            <consortium name="The Broad Institute Genome Sequencing Center for Infectious Disease"/>
            <person name="Wu L."/>
            <person name="Ma J."/>
        </authorList>
    </citation>
    <scope>NUCLEOTIDE SEQUENCE [LARGE SCALE GENOMIC DNA]</scope>
    <source>
        <strain evidence="3">CCUG 61697</strain>
    </source>
</reference>
<keyword evidence="3" id="KW-1185">Reference proteome</keyword>
<gene>
    <name evidence="2" type="ORF">ACFQ2F_02420</name>
</gene>